<dbReference type="Gene3D" id="3.60.20.30">
    <property type="entry name" value="(Glycosyl)asparaginase"/>
    <property type="match status" value="1"/>
</dbReference>
<gene>
    <name evidence="5" type="ORF">ACHAWU_003600</name>
</gene>
<dbReference type="InterPro" id="IPR000246">
    <property type="entry name" value="Peptidase_T2"/>
</dbReference>
<dbReference type="CDD" id="cd04701">
    <property type="entry name" value="Asparaginase_2"/>
    <property type="match status" value="1"/>
</dbReference>
<evidence type="ECO:0000256" key="1">
    <source>
        <dbReference type="PIRSR" id="PIRSR600246-1"/>
    </source>
</evidence>
<dbReference type="PANTHER" id="PTHR10188">
    <property type="entry name" value="L-ASPARAGINASE"/>
    <property type="match status" value="1"/>
</dbReference>
<evidence type="ECO:0000256" key="3">
    <source>
        <dbReference type="PIRSR" id="PIRSR600246-3"/>
    </source>
</evidence>
<dbReference type="Proteomes" id="UP001530293">
    <property type="component" value="Unassembled WGS sequence"/>
</dbReference>
<evidence type="ECO:0000313" key="5">
    <source>
        <dbReference type="EMBL" id="KAL3770380.1"/>
    </source>
</evidence>
<evidence type="ECO:0000313" key="6">
    <source>
        <dbReference type="Proteomes" id="UP001530293"/>
    </source>
</evidence>
<dbReference type="AlphaFoldDB" id="A0ABD3N2S4"/>
<protein>
    <recommendedName>
        <fullName evidence="7">Isoaspartyl peptidase/L-asparaginase</fullName>
    </recommendedName>
</protein>
<dbReference type="EMBL" id="JALLBG020000043">
    <property type="protein sequence ID" value="KAL3770380.1"/>
    <property type="molecule type" value="Genomic_DNA"/>
</dbReference>
<evidence type="ECO:0000256" key="4">
    <source>
        <dbReference type="SAM" id="MobiDB-lite"/>
    </source>
</evidence>
<keyword evidence="6" id="KW-1185">Reference proteome</keyword>
<feature type="binding site" evidence="2">
    <location>
        <begin position="264"/>
        <end position="267"/>
    </location>
    <ligand>
        <name>substrate</name>
    </ligand>
</feature>
<feature type="active site" description="Nucleophile" evidence="1">
    <location>
        <position position="229"/>
    </location>
</feature>
<feature type="binding site" evidence="2">
    <location>
        <begin position="286"/>
        <end position="289"/>
    </location>
    <ligand>
        <name>substrate</name>
    </ligand>
</feature>
<reference evidence="5 6" key="1">
    <citation type="submission" date="2024-10" db="EMBL/GenBank/DDBJ databases">
        <title>Updated reference genomes for cyclostephanoid diatoms.</title>
        <authorList>
            <person name="Roberts W.R."/>
            <person name="Alverson A.J."/>
        </authorList>
    </citation>
    <scope>NUCLEOTIDE SEQUENCE [LARGE SCALE GENOMIC DNA]</scope>
    <source>
        <strain evidence="5 6">AJA232-27</strain>
    </source>
</reference>
<dbReference type="Pfam" id="PF01112">
    <property type="entry name" value="Asparaginase_2"/>
    <property type="match status" value="2"/>
</dbReference>
<accession>A0ABD3N2S4</accession>
<dbReference type="GO" id="GO:0016811">
    <property type="term" value="F:hydrolase activity, acting on carbon-nitrogen (but not peptide) bonds, in linear amides"/>
    <property type="evidence" value="ECO:0007669"/>
    <property type="project" value="UniProtKB-ARBA"/>
</dbReference>
<sequence>MTMPLMSKKVVLAVHGGAGVIHRSHLTPDMESQYRSALEDAMSSGYNILRKKQDEIDTTSSQSSLCTSAATDAAEAAVRCLEDCPLFNAGMGSVICHDGKIRMDAAIMNCSSDIGRIGSDQLPTQTRHYPKTPKPQAGSVAGVEGIKNPISLARAVMERTPHVMLIGKGAEDFASTLPNEVVETRPRDYFWTESRYMQRENVRKKEQLQPEYELDRAIVNEREDHKFGTVGCVVAFPIVDEHNSCVLLAAATSTGGMTNQRYNRVGDSPIIGAGTYANHLCAISCTGHGEHFIRCVAAHDIAKRLEYKHGYDGFAAKGNECRKEEEANGSALQMAVDEVIFGSLRDGDEEEGQGGAIALDRDGNFVAEMNCPGMYHGWVYEDGQMETRIFREEYALTNS</sequence>
<evidence type="ECO:0008006" key="7">
    <source>
        <dbReference type="Google" id="ProtNLM"/>
    </source>
</evidence>
<evidence type="ECO:0000256" key="2">
    <source>
        <dbReference type="PIRSR" id="PIRSR600246-2"/>
    </source>
</evidence>
<dbReference type="PANTHER" id="PTHR10188:SF6">
    <property type="entry name" value="N(4)-(BETA-N-ACETYLGLUCOSAMINYL)-L-ASPARAGINASE"/>
    <property type="match status" value="1"/>
</dbReference>
<proteinExistence type="predicted"/>
<name>A0ABD3N2S4_9STRA</name>
<dbReference type="SUPFAM" id="SSF56235">
    <property type="entry name" value="N-terminal nucleophile aminohydrolases (Ntn hydrolases)"/>
    <property type="match status" value="1"/>
</dbReference>
<organism evidence="5 6">
    <name type="scientific">Discostella pseudostelligera</name>
    <dbReference type="NCBI Taxonomy" id="259834"/>
    <lineage>
        <taxon>Eukaryota</taxon>
        <taxon>Sar</taxon>
        <taxon>Stramenopiles</taxon>
        <taxon>Ochrophyta</taxon>
        <taxon>Bacillariophyta</taxon>
        <taxon>Coscinodiscophyceae</taxon>
        <taxon>Thalassiosirophycidae</taxon>
        <taxon>Stephanodiscales</taxon>
        <taxon>Stephanodiscaceae</taxon>
        <taxon>Discostella</taxon>
    </lineage>
</organism>
<comment type="caution">
    <text evidence="5">The sequence shown here is derived from an EMBL/GenBank/DDBJ whole genome shotgun (WGS) entry which is preliminary data.</text>
</comment>
<feature type="site" description="Cleavage; by autolysis" evidence="3">
    <location>
        <begin position="228"/>
        <end position="229"/>
    </location>
</feature>
<feature type="region of interest" description="Disordered" evidence="4">
    <location>
        <begin position="121"/>
        <end position="141"/>
    </location>
</feature>
<dbReference type="InterPro" id="IPR029055">
    <property type="entry name" value="Ntn_hydrolases_N"/>
</dbReference>